<accession>A0AAD9IL03</accession>
<keyword evidence="3" id="KW-1185">Reference proteome</keyword>
<dbReference type="EMBL" id="JASFZW010000005">
    <property type="protein sequence ID" value="KAK2077907.1"/>
    <property type="molecule type" value="Genomic_DNA"/>
</dbReference>
<feature type="compositionally biased region" description="Acidic residues" evidence="1">
    <location>
        <begin position="69"/>
        <end position="79"/>
    </location>
</feature>
<dbReference type="GO" id="GO:1990269">
    <property type="term" value="F:RNA polymerase II C-terminal domain phosphoserine binding"/>
    <property type="evidence" value="ECO:0007669"/>
    <property type="project" value="TreeGrafter"/>
</dbReference>
<dbReference type="GO" id="GO:0032968">
    <property type="term" value="P:positive regulation of transcription elongation by RNA polymerase II"/>
    <property type="evidence" value="ECO:0007669"/>
    <property type="project" value="TreeGrafter"/>
</dbReference>
<feature type="compositionally biased region" description="Basic and acidic residues" evidence="1">
    <location>
        <begin position="1"/>
        <end position="12"/>
    </location>
</feature>
<comment type="caution">
    <text evidence="2">The sequence shown here is derived from an EMBL/GenBank/DDBJ whole genome shotgun (WGS) entry which is preliminary data.</text>
</comment>
<evidence type="ECO:0000313" key="3">
    <source>
        <dbReference type="Proteomes" id="UP001255856"/>
    </source>
</evidence>
<evidence type="ECO:0000256" key="1">
    <source>
        <dbReference type="SAM" id="MobiDB-lite"/>
    </source>
</evidence>
<reference evidence="2" key="1">
    <citation type="submission" date="2021-01" db="EMBL/GenBank/DDBJ databases">
        <authorList>
            <person name="Eckstrom K.M.E."/>
        </authorList>
    </citation>
    <scope>NUCLEOTIDE SEQUENCE</scope>
    <source>
        <strain evidence="2">UVCC 0001</strain>
    </source>
</reference>
<protein>
    <submittedName>
        <fullName evidence="2">Uncharacterized protein</fullName>
    </submittedName>
</protein>
<proteinExistence type="predicted"/>
<dbReference type="InterPro" id="IPR007149">
    <property type="entry name" value="Leo1"/>
</dbReference>
<feature type="compositionally biased region" description="Acidic residues" evidence="1">
    <location>
        <begin position="291"/>
        <end position="303"/>
    </location>
</feature>
<feature type="region of interest" description="Disordered" evidence="1">
    <location>
        <begin position="1"/>
        <end position="88"/>
    </location>
</feature>
<feature type="compositionally biased region" description="Basic and acidic residues" evidence="1">
    <location>
        <begin position="253"/>
        <end position="270"/>
    </location>
</feature>
<gene>
    <name evidence="2" type="ORF">QBZ16_003775</name>
</gene>
<feature type="compositionally biased region" description="Acidic residues" evidence="1">
    <location>
        <begin position="41"/>
        <end position="51"/>
    </location>
</feature>
<dbReference type="PANTHER" id="PTHR23146">
    <property type="entry name" value="LEO1 PROTEIN"/>
    <property type="match status" value="1"/>
</dbReference>
<name>A0AAD9IL03_PROWI</name>
<feature type="compositionally biased region" description="Basic and acidic residues" evidence="1">
    <location>
        <begin position="304"/>
        <end position="319"/>
    </location>
</feature>
<dbReference type="PANTHER" id="PTHR23146:SF0">
    <property type="entry name" value="RNA POLYMERASE-ASSOCIATED PROTEIN LEO1"/>
    <property type="match status" value="1"/>
</dbReference>
<dbReference type="Proteomes" id="UP001255856">
    <property type="component" value="Unassembled WGS sequence"/>
</dbReference>
<dbReference type="GO" id="GO:0006368">
    <property type="term" value="P:transcription elongation by RNA polymerase II"/>
    <property type="evidence" value="ECO:0007669"/>
    <property type="project" value="InterPro"/>
</dbReference>
<feature type="region of interest" description="Disordered" evidence="1">
    <location>
        <begin position="253"/>
        <end position="403"/>
    </location>
</feature>
<dbReference type="GO" id="GO:0016593">
    <property type="term" value="C:Cdc73/Paf1 complex"/>
    <property type="evidence" value="ECO:0007669"/>
    <property type="project" value="InterPro"/>
</dbReference>
<organism evidence="2 3">
    <name type="scientific">Prototheca wickerhamii</name>
    <dbReference type="NCBI Taxonomy" id="3111"/>
    <lineage>
        <taxon>Eukaryota</taxon>
        <taxon>Viridiplantae</taxon>
        <taxon>Chlorophyta</taxon>
        <taxon>core chlorophytes</taxon>
        <taxon>Trebouxiophyceae</taxon>
        <taxon>Chlorellales</taxon>
        <taxon>Chlorellaceae</taxon>
        <taxon>Prototheca</taxon>
    </lineage>
</organism>
<evidence type="ECO:0000313" key="2">
    <source>
        <dbReference type="EMBL" id="KAK2077907.1"/>
    </source>
</evidence>
<sequence>MATGDGEMRDLFGSESEEEEASPVAPQPESRPASNKPAVALDDDDDDDDDDLRGPAQPAPASHMKELFGSEDEDEDDDVAAPPERGPPMAVEVPLRAVPPPADVFLVRASNILGIEAEPWDAAAFASAQADATARERVRDLTTVRWRWVTRPDGSRARQSNASLQLLLGRDVLDVRAIDVSADQQFLLARHAQTIQGQGQLACKLVFRPASLESAFHRRLAASVDGGAARAAPKVRGTATVADPARAKRERELHEEAGIRERERAAERKARTLQRNAAYRPAAPRLSSAYLEEEDEPAYEEEGIDLRRPRYDPDEEARAVARLAAAQRGGDGAGKRGRTIASDDEEEELSDDDGDDLDDFLVPDEEEERPAGSSRPAPARAKEAPSPAPAKRRAVLLDSDDDD</sequence>
<dbReference type="Pfam" id="PF04004">
    <property type="entry name" value="Leo1"/>
    <property type="match status" value="1"/>
</dbReference>
<dbReference type="AlphaFoldDB" id="A0AAD9IL03"/>
<feature type="compositionally biased region" description="Acidic residues" evidence="1">
    <location>
        <begin position="342"/>
        <end position="368"/>
    </location>
</feature>